<evidence type="ECO:0000313" key="2">
    <source>
        <dbReference type="Proteomes" id="UP001165960"/>
    </source>
</evidence>
<protein>
    <submittedName>
        <fullName evidence="1">Basic helix-loop-helix protein</fullName>
    </submittedName>
</protein>
<dbReference type="Proteomes" id="UP001165960">
    <property type="component" value="Unassembled WGS sequence"/>
</dbReference>
<proteinExistence type="predicted"/>
<name>A0ACC2UDR3_9FUNG</name>
<accession>A0ACC2UDR3</accession>
<sequence length="209" mass="23727">MMGTREHVIPLRQGEVDRFIPTALSLQMSAHYEPKEYNELAPMASSSDSNPASPFKGYTGNVPGITTLLSQLKSEYSPTLSAERFEQEDFGFKKPVVGSKEWMRLRRENHKEVERKRRECINTNINILGEMVPGPEKNKGGILNRVIAHIQELRDSNARLKEEYSEDTSHLQAALQDLSFQLNELREENLYLKTRLGGSRAHSNLAKAT</sequence>
<comment type="caution">
    <text evidence="1">The sequence shown here is derived from an EMBL/GenBank/DDBJ whole genome shotgun (WGS) entry which is preliminary data.</text>
</comment>
<keyword evidence="2" id="KW-1185">Reference proteome</keyword>
<organism evidence="1 2">
    <name type="scientific">Entomophthora muscae</name>
    <dbReference type="NCBI Taxonomy" id="34485"/>
    <lineage>
        <taxon>Eukaryota</taxon>
        <taxon>Fungi</taxon>
        <taxon>Fungi incertae sedis</taxon>
        <taxon>Zoopagomycota</taxon>
        <taxon>Entomophthoromycotina</taxon>
        <taxon>Entomophthoromycetes</taxon>
        <taxon>Entomophthorales</taxon>
        <taxon>Entomophthoraceae</taxon>
        <taxon>Entomophthora</taxon>
    </lineage>
</organism>
<reference evidence="1" key="1">
    <citation type="submission" date="2022-04" db="EMBL/GenBank/DDBJ databases">
        <title>Genome of the entomopathogenic fungus Entomophthora muscae.</title>
        <authorList>
            <person name="Elya C."/>
            <person name="Lovett B.R."/>
            <person name="Lee E."/>
            <person name="Macias A.M."/>
            <person name="Hajek A.E."/>
            <person name="De Bivort B.L."/>
            <person name="Kasson M.T."/>
            <person name="De Fine Licht H.H."/>
            <person name="Stajich J.E."/>
        </authorList>
    </citation>
    <scope>NUCLEOTIDE SEQUENCE</scope>
    <source>
        <strain evidence="1">Berkeley</strain>
    </source>
</reference>
<evidence type="ECO:0000313" key="1">
    <source>
        <dbReference type="EMBL" id="KAJ9084897.1"/>
    </source>
</evidence>
<gene>
    <name evidence="1" type="primary">CBF1_2</name>
    <name evidence="1" type="ORF">DSO57_1019401</name>
</gene>
<dbReference type="EMBL" id="QTSX02000797">
    <property type="protein sequence ID" value="KAJ9084897.1"/>
    <property type="molecule type" value="Genomic_DNA"/>
</dbReference>